<name>A0ABW6VJF0_MICFU</name>
<dbReference type="RefSeq" id="WP_387347317.1">
    <property type="nucleotide sequence ID" value="NZ_JBIAXI010000036.1"/>
</dbReference>
<comment type="caution">
    <text evidence="1">The sequence shown here is derived from an EMBL/GenBank/DDBJ whole genome shotgun (WGS) entry which is preliminary data.</text>
</comment>
<sequence length="153" mass="17014">MKYVHIEETADGVRLDPSEYLRRLPVLAPSLPAGAQAFATDAGHYDFGRRCVKDLTLERIAFGDDEAGMRLELGFRHNCWKHEDDLTVHYRGVSAFTLDIPQEWPEPAVVILDEVLPHPGGCTHEIALRPGAIAVTCHDLTAVWSPADCPDRD</sequence>
<reference evidence="1 2" key="1">
    <citation type="submission" date="2024-10" db="EMBL/GenBank/DDBJ databases">
        <title>The Natural Products Discovery Center: Release of the First 8490 Sequenced Strains for Exploring Actinobacteria Biosynthetic Diversity.</title>
        <authorList>
            <person name="Kalkreuter E."/>
            <person name="Kautsar S.A."/>
            <person name="Yang D."/>
            <person name="Bader C.D."/>
            <person name="Teijaro C.N."/>
            <person name="Fluegel L."/>
            <person name="Davis C.M."/>
            <person name="Simpson J.R."/>
            <person name="Lauterbach L."/>
            <person name="Steele A.D."/>
            <person name="Gui C."/>
            <person name="Meng S."/>
            <person name="Li G."/>
            <person name="Viehrig K."/>
            <person name="Ye F."/>
            <person name="Su P."/>
            <person name="Kiefer A.F."/>
            <person name="Nichols A."/>
            <person name="Cepeda A.J."/>
            <person name="Yan W."/>
            <person name="Fan B."/>
            <person name="Jiang Y."/>
            <person name="Adhikari A."/>
            <person name="Zheng C.-J."/>
            <person name="Schuster L."/>
            <person name="Cowan T.M."/>
            <person name="Smanski M.J."/>
            <person name="Chevrette M.G."/>
            <person name="De Carvalho L.P.S."/>
            <person name="Shen B."/>
        </authorList>
    </citation>
    <scope>NUCLEOTIDE SEQUENCE [LARGE SCALE GENOMIC DNA]</scope>
    <source>
        <strain evidence="1 2">NPDC001281</strain>
    </source>
</reference>
<dbReference type="EMBL" id="JBIAXI010000036">
    <property type="protein sequence ID" value="MFF4778727.1"/>
    <property type="molecule type" value="Genomic_DNA"/>
</dbReference>
<evidence type="ECO:0000313" key="2">
    <source>
        <dbReference type="Proteomes" id="UP001602119"/>
    </source>
</evidence>
<proteinExistence type="predicted"/>
<evidence type="ECO:0000313" key="1">
    <source>
        <dbReference type="EMBL" id="MFF4778727.1"/>
    </source>
</evidence>
<keyword evidence="2" id="KW-1185">Reference proteome</keyword>
<dbReference type="Proteomes" id="UP001602119">
    <property type="component" value="Unassembled WGS sequence"/>
</dbReference>
<gene>
    <name evidence="1" type="ORF">ACFY05_38475</name>
</gene>
<accession>A0ABW6VJF0</accession>
<protein>
    <submittedName>
        <fullName evidence="1">Uncharacterized protein</fullName>
    </submittedName>
</protein>
<organism evidence="1 2">
    <name type="scientific">Microtetraspora fusca</name>
    <dbReference type="NCBI Taxonomy" id="1997"/>
    <lineage>
        <taxon>Bacteria</taxon>
        <taxon>Bacillati</taxon>
        <taxon>Actinomycetota</taxon>
        <taxon>Actinomycetes</taxon>
        <taxon>Streptosporangiales</taxon>
        <taxon>Streptosporangiaceae</taxon>
        <taxon>Microtetraspora</taxon>
    </lineage>
</organism>